<dbReference type="GO" id="GO:0003712">
    <property type="term" value="F:transcription coregulator activity"/>
    <property type="evidence" value="ECO:0007669"/>
    <property type="project" value="InterPro"/>
</dbReference>
<dbReference type="Gramene" id="Pp3c13_24550V3.1">
    <property type="protein sequence ID" value="Pp3c13_24550V3.1"/>
    <property type="gene ID" value="Pp3c13_24550"/>
</dbReference>
<evidence type="ECO:0000256" key="4">
    <source>
        <dbReference type="ARBA" id="ARBA00023159"/>
    </source>
</evidence>
<keyword evidence="4 7" id="KW-0010">Activator</keyword>
<evidence type="ECO:0000256" key="3">
    <source>
        <dbReference type="ARBA" id="ARBA00023015"/>
    </source>
</evidence>
<evidence type="ECO:0000256" key="7">
    <source>
        <dbReference type="RuleBase" id="RU364129"/>
    </source>
</evidence>
<dbReference type="EMBL" id="ABEU02000013">
    <property type="protein sequence ID" value="PNR42977.1"/>
    <property type="molecule type" value="Genomic_DNA"/>
</dbReference>
<dbReference type="Pfam" id="PF05669">
    <property type="entry name" value="Med31"/>
    <property type="match status" value="1"/>
</dbReference>
<dbReference type="PANTHER" id="PTHR13186">
    <property type="entry name" value="MEDIATOR OF RNA POLYMERASE II TRANSCRIPTION SUBUNIT 31"/>
    <property type="match status" value="1"/>
</dbReference>
<dbReference type="EnsemblPlants" id="Pp3c13_24550V3.1">
    <property type="protein sequence ID" value="Pp3c13_24550V3.1"/>
    <property type="gene ID" value="Pp3c13_24550"/>
</dbReference>
<protein>
    <recommendedName>
        <fullName evidence="7">Mediator of RNA polymerase II transcription subunit 31</fullName>
    </recommendedName>
</protein>
<dbReference type="AlphaFoldDB" id="A0A2K1JN58"/>
<comment type="function">
    <text evidence="7">Component of the Mediator complex, a coactivator involved in the regulated transcription of nearly all RNA polymerase II-dependent genes. Mediator functions as a bridge to convey information from gene-specific regulatory proteins to the basal RNA polymerase II transcription machinery. Mediator is recruited to promoters by direct interactions with regulatory proteins and serves as a scaffold for the assembly of a functional preinitiation complex with RNA polymerase II and the general transcription factors.</text>
</comment>
<dbReference type="InParanoid" id="A0A2K1JN58"/>
<evidence type="ECO:0000256" key="2">
    <source>
        <dbReference type="ARBA" id="ARBA00006378"/>
    </source>
</evidence>
<accession>A0A2K1JN58</accession>
<comment type="subunit">
    <text evidence="7">Component of the Mediator complex.</text>
</comment>
<reference evidence="8 10" key="1">
    <citation type="journal article" date="2008" name="Science">
        <title>The Physcomitrella genome reveals evolutionary insights into the conquest of land by plants.</title>
        <authorList>
            <person name="Rensing S."/>
            <person name="Lang D."/>
            <person name="Zimmer A."/>
            <person name="Terry A."/>
            <person name="Salamov A."/>
            <person name="Shapiro H."/>
            <person name="Nishiyama T."/>
            <person name="Perroud P.-F."/>
            <person name="Lindquist E."/>
            <person name="Kamisugi Y."/>
            <person name="Tanahashi T."/>
            <person name="Sakakibara K."/>
            <person name="Fujita T."/>
            <person name="Oishi K."/>
            <person name="Shin-I T."/>
            <person name="Kuroki Y."/>
            <person name="Toyoda A."/>
            <person name="Suzuki Y."/>
            <person name="Hashimoto A."/>
            <person name="Yamaguchi K."/>
            <person name="Sugano A."/>
            <person name="Kohara Y."/>
            <person name="Fujiyama A."/>
            <person name="Anterola A."/>
            <person name="Aoki S."/>
            <person name="Ashton N."/>
            <person name="Barbazuk W.B."/>
            <person name="Barker E."/>
            <person name="Bennetzen J."/>
            <person name="Bezanilla M."/>
            <person name="Blankenship R."/>
            <person name="Cho S.H."/>
            <person name="Dutcher S."/>
            <person name="Estelle M."/>
            <person name="Fawcett J.A."/>
            <person name="Gundlach H."/>
            <person name="Hanada K."/>
            <person name="Heyl A."/>
            <person name="Hicks K.A."/>
            <person name="Hugh J."/>
            <person name="Lohr M."/>
            <person name="Mayer K."/>
            <person name="Melkozernov A."/>
            <person name="Murata T."/>
            <person name="Nelson D."/>
            <person name="Pils B."/>
            <person name="Prigge M."/>
            <person name="Reiss B."/>
            <person name="Renner T."/>
            <person name="Rombauts S."/>
            <person name="Rushton P."/>
            <person name="Sanderfoot A."/>
            <person name="Schween G."/>
            <person name="Shiu S.-H."/>
            <person name="Stueber K."/>
            <person name="Theodoulou F.L."/>
            <person name="Tu H."/>
            <person name="Van de Peer Y."/>
            <person name="Verrier P.J."/>
            <person name="Waters E."/>
            <person name="Wood A."/>
            <person name="Yang L."/>
            <person name="Cove D."/>
            <person name="Cuming A."/>
            <person name="Hasebe M."/>
            <person name="Lucas S."/>
            <person name="Mishler D.B."/>
            <person name="Reski R."/>
            <person name="Grigoriev I."/>
            <person name="Quatrano R.S."/>
            <person name="Boore J.L."/>
        </authorList>
    </citation>
    <scope>NUCLEOTIDE SEQUENCE [LARGE SCALE GENOMIC DNA]</scope>
    <source>
        <strain evidence="9 10">cv. Gransden 2004</strain>
    </source>
</reference>
<dbReference type="STRING" id="3218.A0A2K1JN58"/>
<keyword evidence="3 7" id="KW-0805">Transcription regulation</keyword>
<gene>
    <name evidence="8" type="ORF">PHYPA_017809</name>
</gene>
<dbReference type="GO" id="GO:0070847">
    <property type="term" value="C:core mediator complex"/>
    <property type="evidence" value="ECO:0000318"/>
    <property type="project" value="GO_Central"/>
</dbReference>
<reference evidence="8 10" key="2">
    <citation type="journal article" date="2018" name="Plant J.">
        <title>The Physcomitrella patens chromosome-scale assembly reveals moss genome structure and evolution.</title>
        <authorList>
            <person name="Lang D."/>
            <person name="Ullrich K.K."/>
            <person name="Murat F."/>
            <person name="Fuchs J."/>
            <person name="Jenkins J."/>
            <person name="Haas F.B."/>
            <person name="Piednoel M."/>
            <person name="Gundlach H."/>
            <person name="Van Bel M."/>
            <person name="Meyberg R."/>
            <person name="Vives C."/>
            <person name="Morata J."/>
            <person name="Symeonidi A."/>
            <person name="Hiss M."/>
            <person name="Muchero W."/>
            <person name="Kamisugi Y."/>
            <person name="Saleh O."/>
            <person name="Blanc G."/>
            <person name="Decker E.L."/>
            <person name="van Gessel N."/>
            <person name="Grimwood J."/>
            <person name="Hayes R.D."/>
            <person name="Graham S.W."/>
            <person name="Gunter L.E."/>
            <person name="McDaniel S.F."/>
            <person name="Hoernstein S.N.W."/>
            <person name="Larsson A."/>
            <person name="Li F.W."/>
            <person name="Perroud P.F."/>
            <person name="Phillips J."/>
            <person name="Ranjan P."/>
            <person name="Rokshar D.S."/>
            <person name="Rothfels C.J."/>
            <person name="Schneider L."/>
            <person name="Shu S."/>
            <person name="Stevenson D.W."/>
            <person name="Thummler F."/>
            <person name="Tillich M."/>
            <person name="Villarreal Aguilar J.C."/>
            <person name="Widiez T."/>
            <person name="Wong G.K."/>
            <person name="Wymore A."/>
            <person name="Zhang Y."/>
            <person name="Zimmer A.D."/>
            <person name="Quatrano R.S."/>
            <person name="Mayer K.F.X."/>
            <person name="Goodstein D."/>
            <person name="Casacuberta J.M."/>
            <person name="Vandepoele K."/>
            <person name="Reski R."/>
            <person name="Cuming A.C."/>
            <person name="Tuskan G.A."/>
            <person name="Maumus F."/>
            <person name="Salse J."/>
            <person name="Schmutz J."/>
            <person name="Rensing S.A."/>
        </authorList>
    </citation>
    <scope>NUCLEOTIDE SEQUENCE [LARGE SCALE GENOMIC DNA]</scope>
    <source>
        <strain evidence="9 10">cv. Gransden 2004</strain>
    </source>
</reference>
<dbReference type="Gene3D" id="1.10.10.1340">
    <property type="entry name" value="Mediator of RNA polymerase II, submodule Med31 (Soh1)"/>
    <property type="match status" value="1"/>
</dbReference>
<evidence type="ECO:0000313" key="9">
    <source>
        <dbReference type="EnsemblPlants" id="Pp3c13_24550V3.1"/>
    </source>
</evidence>
<dbReference type="InterPro" id="IPR008831">
    <property type="entry name" value="Mediator_Med31"/>
</dbReference>
<evidence type="ECO:0000256" key="1">
    <source>
        <dbReference type="ARBA" id="ARBA00004123"/>
    </source>
</evidence>
<organism evidence="8">
    <name type="scientific">Physcomitrium patens</name>
    <name type="common">Spreading-leaved earth moss</name>
    <name type="synonym">Physcomitrella patens</name>
    <dbReference type="NCBI Taxonomy" id="3218"/>
    <lineage>
        <taxon>Eukaryota</taxon>
        <taxon>Viridiplantae</taxon>
        <taxon>Streptophyta</taxon>
        <taxon>Embryophyta</taxon>
        <taxon>Bryophyta</taxon>
        <taxon>Bryophytina</taxon>
        <taxon>Bryopsida</taxon>
        <taxon>Funariidae</taxon>
        <taxon>Funariales</taxon>
        <taxon>Funariaceae</taxon>
        <taxon>Physcomitrium</taxon>
    </lineage>
</organism>
<proteinExistence type="inferred from homology"/>
<dbReference type="GO" id="GO:0006357">
    <property type="term" value="P:regulation of transcription by RNA polymerase II"/>
    <property type="evidence" value="ECO:0000318"/>
    <property type="project" value="GO_Central"/>
</dbReference>
<dbReference type="InterPro" id="IPR038089">
    <property type="entry name" value="Med31_sf"/>
</dbReference>
<comment type="similarity">
    <text evidence="2 7">Belongs to the Mediator complex subunit 31 family.</text>
</comment>
<sequence length="144" mass="16997">MPVNPTFIHYLEQNRYFNDEAFVSHVKFLLIWKQTDYAKDIIYPHVFFLLDMLQGANFREAMAHPANKLYFYRRRLHIASNVFYLEHYRNDQLKQRLSHPLMEELAPPPAPPTAPTPAVAAAPIKSEGSRRLGEWYFLILSNYQ</sequence>
<dbReference type="GO" id="GO:0016592">
    <property type="term" value="C:mediator complex"/>
    <property type="evidence" value="ECO:0000318"/>
    <property type="project" value="GO_Central"/>
</dbReference>
<reference evidence="9" key="3">
    <citation type="submission" date="2020-12" db="UniProtKB">
        <authorList>
            <consortium name="EnsemblPlants"/>
        </authorList>
    </citation>
    <scope>IDENTIFICATION</scope>
</reference>
<evidence type="ECO:0000256" key="5">
    <source>
        <dbReference type="ARBA" id="ARBA00023163"/>
    </source>
</evidence>
<keyword evidence="10" id="KW-1185">Reference proteome</keyword>
<evidence type="ECO:0000256" key="6">
    <source>
        <dbReference type="ARBA" id="ARBA00023242"/>
    </source>
</evidence>
<name>A0A2K1JN58_PHYPA</name>
<keyword evidence="5 7" id="KW-0804">Transcription</keyword>
<dbReference type="Proteomes" id="UP000006727">
    <property type="component" value="Chromosome 13"/>
</dbReference>
<comment type="subcellular location">
    <subcellularLocation>
        <location evidence="1 7">Nucleus</location>
    </subcellularLocation>
</comment>
<evidence type="ECO:0000313" key="10">
    <source>
        <dbReference type="Proteomes" id="UP000006727"/>
    </source>
</evidence>
<evidence type="ECO:0000313" key="8">
    <source>
        <dbReference type="EMBL" id="PNR42977.1"/>
    </source>
</evidence>
<keyword evidence="6 7" id="KW-0539">Nucleus</keyword>
<dbReference type="PaxDb" id="3218-PP1S37_352V6.1"/>